<keyword evidence="4 5" id="KW-0812">Transmembrane</keyword>
<dbReference type="PANTHER" id="PTHR45586:SF1">
    <property type="entry name" value="LIPOPOLYSACCHARIDE ASSEMBLY PROTEIN B"/>
    <property type="match status" value="1"/>
</dbReference>
<keyword evidence="2 4" id="KW-0677">Repeat</keyword>
<keyword evidence="1 4" id="KW-0479">Metal-binding</keyword>
<dbReference type="PATRIC" id="fig|742823.3.peg.2333"/>
<dbReference type="Pfam" id="PF18073">
    <property type="entry name" value="Zn_ribbon_LapB"/>
    <property type="match status" value="1"/>
</dbReference>
<dbReference type="Gene3D" id="1.25.40.10">
    <property type="entry name" value="Tetratricopeptide repeat domain"/>
    <property type="match status" value="1"/>
</dbReference>
<dbReference type="SMART" id="SM00028">
    <property type="entry name" value="TPR"/>
    <property type="match status" value="4"/>
</dbReference>
<keyword evidence="3 4" id="KW-0802">TPR repeat</keyword>
<dbReference type="InterPro" id="IPR030865">
    <property type="entry name" value="LapB"/>
</dbReference>
<evidence type="ECO:0000313" key="8">
    <source>
        <dbReference type="Proteomes" id="UP000005835"/>
    </source>
</evidence>
<dbReference type="InterPro" id="IPR041166">
    <property type="entry name" value="Rubredoxin_2"/>
</dbReference>
<evidence type="ECO:0000313" key="7">
    <source>
        <dbReference type="EMBL" id="EKB30062.1"/>
    </source>
</evidence>
<sequence>MESELWYLVLIPVLFAAGWWARGLDAGERERNSRRLPEAYSRGVAMLMSDRPDKAIDPFIEVVRLDPELIELHHVLGTLFRRRGEFERAIKLHNHLVNREDIPEEDRVKALQALGEDYMTAGLFDRAEETYRRLLRNPTEHLDALRALLKIYCIEHEWTSAIDVSRQLEVQAGENLASEIAHYYCELAEEAVRRKDFELADDHVRHALEKCPESPRAGIAAGAVALSLGNAERALRCWNGVMKRTPAYLPLVVGRVADALDALGRRDEAVVLLHKALADNGGADVMEEAVKRLAAWEGLEKAGESVVEMLARRPSLSAFSTMMTLRQKERPDDEETKLLATLLQRHGRRFTKYQCSNCGFLASSFSWHCLGCGAWDSFPPRRIEDVK</sequence>
<dbReference type="GO" id="GO:0005506">
    <property type="term" value="F:iron ion binding"/>
    <property type="evidence" value="ECO:0007669"/>
    <property type="project" value="UniProtKB-UniRule"/>
</dbReference>
<dbReference type="GO" id="GO:0008653">
    <property type="term" value="P:lipopolysaccharide metabolic process"/>
    <property type="evidence" value="ECO:0007669"/>
    <property type="project" value="InterPro"/>
</dbReference>
<feature type="binding site" evidence="4">
    <location>
        <position position="355"/>
    </location>
    <ligand>
        <name>Fe cation</name>
        <dbReference type="ChEBI" id="CHEBI:24875"/>
    </ligand>
</feature>
<evidence type="ECO:0000259" key="6">
    <source>
        <dbReference type="Pfam" id="PF18073"/>
    </source>
</evidence>
<keyword evidence="4 5" id="KW-1133">Transmembrane helix</keyword>
<feature type="binding site" evidence="4">
    <location>
        <position position="358"/>
    </location>
    <ligand>
        <name>Fe cation</name>
        <dbReference type="ChEBI" id="CHEBI:24875"/>
    </ligand>
</feature>
<keyword evidence="8" id="KW-1185">Reference proteome</keyword>
<dbReference type="OrthoDB" id="507476at2"/>
<dbReference type="Proteomes" id="UP000005835">
    <property type="component" value="Unassembled WGS sequence"/>
</dbReference>
<evidence type="ECO:0000256" key="3">
    <source>
        <dbReference type="ARBA" id="ARBA00022803"/>
    </source>
</evidence>
<organism evidence="7 8">
    <name type="scientific">Sutterella wadsworthensis 2_1_59BFAA</name>
    <dbReference type="NCBI Taxonomy" id="742823"/>
    <lineage>
        <taxon>Bacteria</taxon>
        <taxon>Pseudomonadati</taxon>
        <taxon>Pseudomonadota</taxon>
        <taxon>Betaproteobacteria</taxon>
        <taxon>Burkholderiales</taxon>
        <taxon>Sutterellaceae</taxon>
        <taxon>Sutterella</taxon>
    </lineage>
</organism>
<evidence type="ECO:0000256" key="1">
    <source>
        <dbReference type="ARBA" id="ARBA00022723"/>
    </source>
</evidence>
<comment type="function">
    <text evidence="4">Modulates cellular lipopolysaccharide (LPS) levels by regulating LpxC, which is involved in lipid A biosynthesis. May act by modulating the proteolytic activity of FtsH towards LpxC. May also coordinate assembly of proteins involved in LPS synthesis at the plasma membrane.</text>
</comment>
<evidence type="ECO:0000256" key="2">
    <source>
        <dbReference type="ARBA" id="ARBA00022737"/>
    </source>
</evidence>
<feature type="domain" description="LapB rubredoxin metal binding" evidence="6">
    <location>
        <begin position="353"/>
        <end position="379"/>
    </location>
</feature>
<dbReference type="STRING" id="742823.HMPREF9465_02330"/>
<dbReference type="EMBL" id="ADMG01000058">
    <property type="protein sequence ID" value="EKB30062.1"/>
    <property type="molecule type" value="Genomic_DNA"/>
</dbReference>
<feature type="binding site" evidence="4">
    <location>
        <position position="372"/>
    </location>
    <ligand>
        <name>Fe cation</name>
        <dbReference type="ChEBI" id="CHEBI:24875"/>
    </ligand>
</feature>
<keyword evidence="4" id="KW-0408">Iron</keyword>
<dbReference type="GO" id="GO:0009898">
    <property type="term" value="C:cytoplasmic side of plasma membrane"/>
    <property type="evidence" value="ECO:0007669"/>
    <property type="project" value="UniProtKB-UniRule"/>
</dbReference>
<comment type="subcellular location">
    <subcellularLocation>
        <location evidence="4">Cell inner membrane</location>
        <topology evidence="4">Single-pass membrane protein</topology>
        <orientation evidence="4">Cytoplasmic side</orientation>
    </subcellularLocation>
</comment>
<evidence type="ECO:0000256" key="5">
    <source>
        <dbReference type="SAM" id="Phobius"/>
    </source>
</evidence>
<dbReference type="InterPro" id="IPR019734">
    <property type="entry name" value="TPR_rpt"/>
</dbReference>
<dbReference type="SUPFAM" id="SSF48452">
    <property type="entry name" value="TPR-like"/>
    <property type="match status" value="1"/>
</dbReference>
<keyword evidence="4" id="KW-0997">Cell inner membrane</keyword>
<reference evidence="7 8" key="1">
    <citation type="submission" date="2012-05" db="EMBL/GenBank/DDBJ databases">
        <title>The Genome Sequence of Sutterella wadsworthensis 2_1_59BFAA.</title>
        <authorList>
            <consortium name="The Broad Institute Genome Sequencing Platform"/>
            <person name="Earl A."/>
            <person name="Ward D."/>
            <person name="Feldgarden M."/>
            <person name="Gevers D."/>
            <person name="Daigneault M."/>
            <person name="Strauss J."/>
            <person name="Allen-Vercoe E."/>
            <person name="Walker B."/>
            <person name="Young S.K."/>
            <person name="Zeng Q."/>
            <person name="Gargeya S."/>
            <person name="Fitzgerald M."/>
            <person name="Haas B."/>
            <person name="Abouelleil A."/>
            <person name="Alvarado L."/>
            <person name="Arachchi H.M."/>
            <person name="Berlin A.M."/>
            <person name="Chapman S.B."/>
            <person name="Goldberg J."/>
            <person name="Griggs A."/>
            <person name="Gujja S."/>
            <person name="Hansen M."/>
            <person name="Howarth C."/>
            <person name="Imamovic A."/>
            <person name="Larimer J."/>
            <person name="McCowen C."/>
            <person name="Montmayeur A."/>
            <person name="Murphy C."/>
            <person name="Neiman D."/>
            <person name="Pearson M."/>
            <person name="Priest M."/>
            <person name="Roberts A."/>
            <person name="Saif S."/>
            <person name="Shea T."/>
            <person name="Sisk P."/>
            <person name="Sykes S."/>
            <person name="Wortman J."/>
            <person name="Nusbaum C."/>
            <person name="Birren B."/>
        </authorList>
    </citation>
    <scope>NUCLEOTIDE SEQUENCE [LARGE SCALE GENOMIC DNA]</scope>
    <source>
        <strain evidence="7 8">2_1_59BFAA</strain>
    </source>
</reference>
<evidence type="ECO:0000256" key="4">
    <source>
        <dbReference type="HAMAP-Rule" id="MF_00994"/>
    </source>
</evidence>
<dbReference type="InterPro" id="IPR011990">
    <property type="entry name" value="TPR-like_helical_dom_sf"/>
</dbReference>
<dbReference type="AlphaFoldDB" id="K1JQP9"/>
<proteinExistence type="inferred from homology"/>
<gene>
    <name evidence="4" type="primary">lapB</name>
    <name evidence="7" type="ORF">HMPREF9465_02330</name>
</gene>
<dbReference type="RefSeq" id="WP_005437297.1">
    <property type="nucleotide sequence ID" value="NZ_JH815522.1"/>
</dbReference>
<name>K1JQP9_9BURK</name>
<feature type="transmembrane region" description="Helical" evidence="5">
    <location>
        <begin position="6"/>
        <end position="24"/>
    </location>
</feature>
<comment type="similarity">
    <text evidence="4">Belongs to the LapB family.</text>
</comment>
<dbReference type="GO" id="GO:0046890">
    <property type="term" value="P:regulation of lipid biosynthetic process"/>
    <property type="evidence" value="ECO:0007669"/>
    <property type="project" value="UniProtKB-UniRule"/>
</dbReference>
<protein>
    <recommendedName>
        <fullName evidence="4">Lipopolysaccharide assembly protein B</fullName>
    </recommendedName>
</protein>
<comment type="caution">
    <text evidence="7">The sequence shown here is derived from an EMBL/GenBank/DDBJ whole genome shotgun (WGS) entry which is preliminary data.</text>
</comment>
<keyword evidence="4 5" id="KW-0472">Membrane</keyword>
<feature type="binding site" evidence="4">
    <location>
        <position position="369"/>
    </location>
    <ligand>
        <name>Fe cation</name>
        <dbReference type="ChEBI" id="CHEBI:24875"/>
    </ligand>
</feature>
<dbReference type="eggNOG" id="COG2956">
    <property type="taxonomic scope" value="Bacteria"/>
</dbReference>
<keyword evidence="4" id="KW-1003">Cell membrane</keyword>
<accession>K1JQP9</accession>
<feature type="topological domain" description="Cytoplasmic" evidence="4">
    <location>
        <begin position="23"/>
        <end position="387"/>
    </location>
</feature>
<dbReference type="InterPro" id="IPR051012">
    <property type="entry name" value="CellSynth/LPSAsmb/PSIAsmb"/>
</dbReference>
<dbReference type="HOGENOM" id="CLU_059365_1_0_4"/>
<dbReference type="HAMAP" id="MF_00994">
    <property type="entry name" value="LPS_assembly_LapB"/>
    <property type="match status" value="1"/>
</dbReference>
<dbReference type="PANTHER" id="PTHR45586">
    <property type="entry name" value="TPR REPEAT-CONTAINING PROTEIN PA4667"/>
    <property type="match status" value="1"/>
</dbReference>